<comment type="similarity">
    <text evidence="1">Belongs to the FES1 family.</text>
</comment>
<dbReference type="InterPro" id="IPR016024">
    <property type="entry name" value="ARM-type_fold"/>
</dbReference>
<dbReference type="SUPFAM" id="SSF48371">
    <property type="entry name" value="ARM repeat"/>
    <property type="match status" value="1"/>
</dbReference>
<evidence type="ECO:0000259" key="4">
    <source>
        <dbReference type="Pfam" id="PF08609"/>
    </source>
</evidence>
<sequence>MESLLRWGIENSVPASGDASELHQVAAEVAAGKRKDLLDPALYEAIMGKSDAVLMKEAMAAATDKGNDVEQRIVALENFEMLVEQIDNANNLEFLNFWAPLIELLIDPEDEIRQHACWVCGTAVQNNAQAQNAFMKLNPLPTLLALISTVPAPSDLHLPAHVSKSSQATRSRAMYALSGTLKHNAYAIGRMDDHEGWGWQVLKGGLSDPSMTIRRKTAFLLSTLLLLVAAPTSEFTLTFRPAPTTSNPTPRSSSTAVTLAPTQANEFPTDSSKATPSVPSPSYTSILKSFEAHGIPSVVLDSLRQADFPRAGADGDEPPANEDPDYKEKAGRVLISLLEKNGLTEELKAEFGTYWLDVKKEQGGVEKAFEVGKEEAVEIEKLLSLQRS</sequence>
<evidence type="ECO:0000256" key="2">
    <source>
        <dbReference type="ARBA" id="ARBA00022737"/>
    </source>
</evidence>
<protein>
    <submittedName>
        <fullName evidence="5">Armadillo/beta-catenin-like repeat-containing protein</fullName>
    </submittedName>
</protein>
<evidence type="ECO:0000256" key="1">
    <source>
        <dbReference type="ARBA" id="ARBA00011045"/>
    </source>
</evidence>
<feature type="compositionally biased region" description="Low complexity" evidence="3">
    <location>
        <begin position="240"/>
        <end position="256"/>
    </location>
</feature>
<name>A0A0F7SRM0_PHARH</name>
<dbReference type="InterPro" id="IPR011989">
    <property type="entry name" value="ARM-like"/>
</dbReference>
<feature type="region of interest" description="Disordered" evidence="3">
    <location>
        <begin position="239"/>
        <end position="278"/>
    </location>
</feature>
<dbReference type="AlphaFoldDB" id="A0A0F7SRM0"/>
<dbReference type="GO" id="GO:0000774">
    <property type="term" value="F:adenyl-nucleotide exchange factor activity"/>
    <property type="evidence" value="ECO:0007669"/>
    <property type="project" value="TreeGrafter"/>
</dbReference>
<accession>A0A0F7SRM0</accession>
<organism evidence="5">
    <name type="scientific">Phaffia rhodozyma</name>
    <name type="common">Yeast</name>
    <name type="synonym">Xanthophyllomyces dendrorhous</name>
    <dbReference type="NCBI Taxonomy" id="264483"/>
    <lineage>
        <taxon>Eukaryota</taxon>
        <taxon>Fungi</taxon>
        <taxon>Dikarya</taxon>
        <taxon>Basidiomycota</taxon>
        <taxon>Agaricomycotina</taxon>
        <taxon>Tremellomycetes</taxon>
        <taxon>Cystofilobasidiales</taxon>
        <taxon>Mrakiaceae</taxon>
        <taxon>Phaffia</taxon>
    </lineage>
</organism>
<dbReference type="Pfam" id="PF08609">
    <property type="entry name" value="Fes1"/>
    <property type="match status" value="1"/>
</dbReference>
<reference evidence="5" key="1">
    <citation type="submission" date="2014-08" db="EMBL/GenBank/DDBJ databases">
        <authorList>
            <person name="Sharma Rahul"/>
            <person name="Thines Marco"/>
        </authorList>
    </citation>
    <scope>NUCLEOTIDE SEQUENCE</scope>
</reference>
<evidence type="ECO:0000256" key="3">
    <source>
        <dbReference type="SAM" id="MobiDB-lite"/>
    </source>
</evidence>
<keyword evidence="2" id="KW-0677">Repeat</keyword>
<dbReference type="PANTHER" id="PTHR19316:SF18">
    <property type="entry name" value="HSP70-BINDING PROTEIN 1"/>
    <property type="match status" value="1"/>
</dbReference>
<dbReference type="PANTHER" id="PTHR19316">
    <property type="entry name" value="PROTEIN FOLDING REGULATOR"/>
    <property type="match status" value="1"/>
</dbReference>
<feature type="compositionally biased region" description="Polar residues" evidence="3">
    <location>
        <begin position="260"/>
        <end position="278"/>
    </location>
</feature>
<dbReference type="InterPro" id="IPR013918">
    <property type="entry name" value="Nucleotide_exch_fac_Fes1"/>
</dbReference>
<feature type="domain" description="Nucleotide exchange factor Fes1" evidence="4">
    <location>
        <begin position="1"/>
        <end position="92"/>
    </location>
</feature>
<dbReference type="Gene3D" id="1.25.10.10">
    <property type="entry name" value="Leucine-rich Repeat Variant"/>
    <property type="match status" value="1"/>
</dbReference>
<dbReference type="InterPro" id="IPR050693">
    <property type="entry name" value="Hsp70_NEF-Inhibitors"/>
</dbReference>
<dbReference type="EMBL" id="LN483142">
    <property type="protein sequence ID" value="CED82723.1"/>
    <property type="molecule type" value="Genomic_DNA"/>
</dbReference>
<proteinExistence type="inferred from homology"/>
<dbReference type="GO" id="GO:0005783">
    <property type="term" value="C:endoplasmic reticulum"/>
    <property type="evidence" value="ECO:0007669"/>
    <property type="project" value="TreeGrafter"/>
</dbReference>
<evidence type="ECO:0000313" key="5">
    <source>
        <dbReference type="EMBL" id="CED82723.1"/>
    </source>
</evidence>